<dbReference type="Pfam" id="PF08241">
    <property type="entry name" value="Methyltransf_11"/>
    <property type="match status" value="1"/>
</dbReference>
<dbReference type="InterPro" id="IPR013216">
    <property type="entry name" value="Methyltransf_11"/>
</dbReference>
<organism evidence="3 4">
    <name type="scientific">Neorhizobium huautlense</name>
    <dbReference type="NCBI Taxonomy" id="67774"/>
    <lineage>
        <taxon>Bacteria</taxon>
        <taxon>Pseudomonadati</taxon>
        <taxon>Pseudomonadota</taxon>
        <taxon>Alphaproteobacteria</taxon>
        <taxon>Hyphomicrobiales</taxon>
        <taxon>Rhizobiaceae</taxon>
        <taxon>Rhizobium/Agrobacterium group</taxon>
        <taxon>Neorhizobium</taxon>
    </lineage>
</organism>
<evidence type="ECO:0000313" key="3">
    <source>
        <dbReference type="EMBL" id="MDP9838767.1"/>
    </source>
</evidence>
<dbReference type="CDD" id="cd02440">
    <property type="entry name" value="AdoMet_MTases"/>
    <property type="match status" value="1"/>
</dbReference>
<proteinExistence type="predicted"/>
<gene>
    <name evidence="3" type="ORF">J2T09_003539</name>
</gene>
<keyword evidence="4" id="KW-1185">Reference proteome</keyword>
<dbReference type="Gene3D" id="3.40.50.150">
    <property type="entry name" value="Vaccinia Virus protein VP39"/>
    <property type="match status" value="1"/>
</dbReference>
<dbReference type="InterPro" id="IPR029063">
    <property type="entry name" value="SAM-dependent_MTases_sf"/>
</dbReference>
<sequence length="285" mass="30666">MTKSNSADTPSWIPQSKSASDHPHMTDEFARVYEMTANRNTGQIAAVALDRVGDVRWGTRVLDIAAGAGALSVPAALRGASVLAVDHAPGMVNLLTKQLAPFPSSEARLMDGQNLALEDESFDVTFSLLGASIFPDWRRGLAEQSRVTRPGGKVCVATWRTPPGGGPFMIMMQALRSVFPESRPPAAPEGFLALSDPDRLANEMRQANMSSVDVEEFETVWEGPSGHAYLEALKDFHGYIGVYAQLDDDQRRSVDTAILDIVNGLASDTKVILRATAVLAVGTKI</sequence>
<feature type="region of interest" description="Disordered" evidence="1">
    <location>
        <begin position="1"/>
        <end position="24"/>
    </location>
</feature>
<dbReference type="SUPFAM" id="SSF53335">
    <property type="entry name" value="S-adenosyl-L-methionine-dependent methyltransferases"/>
    <property type="match status" value="1"/>
</dbReference>
<dbReference type="Proteomes" id="UP001241472">
    <property type="component" value="Unassembled WGS sequence"/>
</dbReference>
<dbReference type="RefSeq" id="WP_306836949.1">
    <property type="nucleotide sequence ID" value="NZ_JAUSRF010000011.1"/>
</dbReference>
<comment type="caution">
    <text evidence="3">The sequence shown here is derived from an EMBL/GenBank/DDBJ whole genome shotgun (WGS) entry which is preliminary data.</text>
</comment>
<dbReference type="PANTHER" id="PTHR43591">
    <property type="entry name" value="METHYLTRANSFERASE"/>
    <property type="match status" value="1"/>
</dbReference>
<evidence type="ECO:0000313" key="4">
    <source>
        <dbReference type="Proteomes" id="UP001241472"/>
    </source>
</evidence>
<feature type="compositionally biased region" description="Polar residues" evidence="1">
    <location>
        <begin position="1"/>
        <end position="18"/>
    </location>
</feature>
<accession>A0ABT9PWH2</accession>
<evidence type="ECO:0000259" key="2">
    <source>
        <dbReference type="Pfam" id="PF08241"/>
    </source>
</evidence>
<dbReference type="PANTHER" id="PTHR43591:SF24">
    <property type="entry name" value="2-METHOXY-6-POLYPRENYL-1,4-BENZOQUINOL METHYLASE, MITOCHONDRIAL"/>
    <property type="match status" value="1"/>
</dbReference>
<evidence type="ECO:0000256" key="1">
    <source>
        <dbReference type="SAM" id="MobiDB-lite"/>
    </source>
</evidence>
<name>A0ABT9PWH2_9HYPH</name>
<feature type="domain" description="Methyltransferase type 11" evidence="2">
    <location>
        <begin position="62"/>
        <end position="155"/>
    </location>
</feature>
<protein>
    <submittedName>
        <fullName evidence="3">Ubiquinone/menaquinone biosynthesis C-methylase UbiE</fullName>
    </submittedName>
</protein>
<keyword evidence="3" id="KW-0830">Ubiquinone</keyword>
<reference evidence="3 4" key="1">
    <citation type="submission" date="2023-07" db="EMBL/GenBank/DDBJ databases">
        <title>Sorghum-associated microbial communities from plants grown in Nebraska, USA.</title>
        <authorList>
            <person name="Schachtman D."/>
        </authorList>
    </citation>
    <scope>NUCLEOTIDE SEQUENCE [LARGE SCALE GENOMIC DNA]</scope>
    <source>
        <strain evidence="3 4">DS1307</strain>
    </source>
</reference>
<dbReference type="EMBL" id="JAUSRF010000011">
    <property type="protein sequence ID" value="MDP9838767.1"/>
    <property type="molecule type" value="Genomic_DNA"/>
</dbReference>